<dbReference type="Proteomes" id="UP000250870">
    <property type="component" value="Unassembled WGS sequence"/>
</dbReference>
<dbReference type="Gene3D" id="1.10.357.10">
    <property type="entry name" value="Tetracycline Repressor, domain 2"/>
    <property type="match status" value="1"/>
</dbReference>
<dbReference type="Pfam" id="PF00440">
    <property type="entry name" value="TetR_N"/>
    <property type="match status" value="1"/>
</dbReference>
<evidence type="ECO:0000313" key="5">
    <source>
        <dbReference type="Proteomes" id="UP000250870"/>
    </source>
</evidence>
<dbReference type="EMBL" id="NSCI01000017">
    <property type="protein sequence ID" value="RAW90327.1"/>
    <property type="molecule type" value="Genomic_DNA"/>
</dbReference>
<evidence type="ECO:0000256" key="2">
    <source>
        <dbReference type="PROSITE-ProRule" id="PRU00335"/>
    </source>
</evidence>
<reference evidence="4 5" key="1">
    <citation type="journal article" date="2018" name="Int. J. Syst. Evol. Microbiol.">
        <title>Whole-genome-based revisit of Photorhabdus phylogeny: proposal for the elevation of most Photorhabdus subspecies to the species level and description of one novel species Photorhabdus bodei sp. nov., and one novel subspecies Photorhabdus laumondii subsp. clarkei subsp. nov.</title>
        <authorList>
            <person name="Machado R.A.R."/>
            <person name="Wuthrich D."/>
            <person name="Kuhnert P."/>
            <person name="Arce C.C.M."/>
            <person name="Thonen L."/>
            <person name="Ruiz C."/>
            <person name="Zhang X."/>
            <person name="Robert C.A.M."/>
            <person name="Karimi J."/>
            <person name="Kamali S."/>
            <person name="Ma J."/>
            <person name="Bruggmann R."/>
            <person name="Erb M."/>
        </authorList>
    </citation>
    <scope>NUCLEOTIDE SEQUENCE [LARGE SCALE GENOMIC DNA]</scope>
    <source>
        <strain evidence="4 5">BOJ-47</strain>
    </source>
</reference>
<comment type="caution">
    <text evidence="4">The sequence shown here is derived from an EMBL/GenBank/DDBJ whole genome shotgun (WGS) entry which is preliminary data.</text>
</comment>
<dbReference type="SUPFAM" id="SSF46689">
    <property type="entry name" value="Homeodomain-like"/>
    <property type="match status" value="1"/>
</dbReference>
<evidence type="ECO:0000259" key="3">
    <source>
        <dbReference type="PROSITE" id="PS50977"/>
    </source>
</evidence>
<dbReference type="AlphaFoldDB" id="A0A329VGZ3"/>
<feature type="DNA-binding region" description="H-T-H motif" evidence="2">
    <location>
        <begin position="38"/>
        <end position="57"/>
    </location>
</feature>
<feature type="domain" description="HTH tetR-type" evidence="3">
    <location>
        <begin position="17"/>
        <end position="75"/>
    </location>
</feature>
<organism evidence="4 5">
    <name type="scientific">Photorhabdus laumondii subsp. clarkei</name>
    <dbReference type="NCBI Taxonomy" id="2029685"/>
    <lineage>
        <taxon>Bacteria</taxon>
        <taxon>Pseudomonadati</taxon>
        <taxon>Pseudomonadota</taxon>
        <taxon>Gammaproteobacteria</taxon>
        <taxon>Enterobacterales</taxon>
        <taxon>Morganellaceae</taxon>
        <taxon>Photorhabdus</taxon>
    </lineage>
</organism>
<accession>A0A329VGZ3</accession>
<gene>
    <name evidence="4" type="ORF">CKY01_13200</name>
</gene>
<dbReference type="RefSeq" id="WP_113026025.1">
    <property type="nucleotide sequence ID" value="NZ_CAWNWQ010000017.1"/>
</dbReference>
<dbReference type="InterPro" id="IPR009057">
    <property type="entry name" value="Homeodomain-like_sf"/>
</dbReference>
<sequence length="208" mass="23571">MAMIDSKTKTHFTGTRKKTYTLLINAALELFEQRAIPSVSELAMHAGVSRATAYRYFPTQSDLIDAIVGASLGPILTWKPASEKTEERITELLDFAYPRMFQYEGALRAALLVSLQQWAQGCLSEGKQEKKLVRGHRKDILAMVVEPLKGHFPPDILENVIRSFSLIYGSEVFLVMKDIWQMDNAEIIEITKWMAKAIINQAHRDSEL</sequence>
<dbReference type="GO" id="GO:0003677">
    <property type="term" value="F:DNA binding"/>
    <property type="evidence" value="ECO:0007669"/>
    <property type="project" value="UniProtKB-UniRule"/>
</dbReference>
<dbReference type="InterPro" id="IPR001647">
    <property type="entry name" value="HTH_TetR"/>
</dbReference>
<protein>
    <submittedName>
        <fullName evidence="4">TetR family transcriptional regulator</fullName>
    </submittedName>
</protein>
<evidence type="ECO:0000256" key="1">
    <source>
        <dbReference type="ARBA" id="ARBA00023125"/>
    </source>
</evidence>
<keyword evidence="1 2" id="KW-0238">DNA-binding</keyword>
<dbReference type="PROSITE" id="PS50977">
    <property type="entry name" value="HTH_TETR_2"/>
    <property type="match status" value="1"/>
</dbReference>
<proteinExistence type="predicted"/>
<evidence type="ECO:0000313" key="4">
    <source>
        <dbReference type="EMBL" id="RAW90327.1"/>
    </source>
</evidence>
<name>A0A329VGZ3_9GAMM</name>